<proteinExistence type="predicted"/>
<evidence type="ECO:0000313" key="2">
    <source>
        <dbReference type="Proteomes" id="UP000076481"/>
    </source>
</evidence>
<dbReference type="EMBL" id="LVWG01000020">
    <property type="protein sequence ID" value="KZK74716.1"/>
    <property type="molecule type" value="Genomic_DNA"/>
</dbReference>
<comment type="caution">
    <text evidence="1">The sequence shown here is derived from an EMBL/GenBank/DDBJ whole genome shotgun (WGS) entry which is preliminary data.</text>
</comment>
<gene>
    <name evidence="1" type="ORF">A3K90_04050</name>
</gene>
<organism evidence="1 2">
    <name type="scientific">Pelodictyon luteolum</name>
    <dbReference type="NCBI Taxonomy" id="1100"/>
    <lineage>
        <taxon>Bacteria</taxon>
        <taxon>Pseudomonadati</taxon>
        <taxon>Chlorobiota</taxon>
        <taxon>Chlorobiia</taxon>
        <taxon>Chlorobiales</taxon>
        <taxon>Chlorobiaceae</taxon>
        <taxon>Chlorobium/Pelodictyon group</taxon>
        <taxon>Pelodictyon</taxon>
    </lineage>
</organism>
<name>A0A165M1X0_PELLU</name>
<dbReference type="AlphaFoldDB" id="A0A165M1X0"/>
<accession>A0A165M1X0</accession>
<dbReference type="Proteomes" id="UP000076481">
    <property type="component" value="Unassembled WGS sequence"/>
</dbReference>
<evidence type="ECO:0000313" key="1">
    <source>
        <dbReference type="EMBL" id="KZK74716.1"/>
    </source>
</evidence>
<sequence length="164" mass="18949">MQKKDPKDNGFILIPINGIQILLLRHCIEQRDSVRTVRILHHLSEHRTELHSSKCIILDPFPMEERILSRMSLHCVQIVTAKNTMDSSNKSFQRKTEFQLLNALLSEMASGLQLTEYRMLEVFCRWLGKGADAASVIIQYPEKFELRDRQQDLNLLKEAGGPMC</sequence>
<reference evidence="1 2" key="1">
    <citation type="submission" date="2016-03" db="EMBL/GenBank/DDBJ databases">
        <title>Speciation and ecological success in dimly lit waters: horizontal gene transfer in a green sulfur bacteria bloom unveiled by metagenomic assembly.</title>
        <authorList>
            <person name="Llorens-Mares T."/>
            <person name="Liu Z."/>
            <person name="Allen L.Z."/>
            <person name="Rusch D.B."/>
            <person name="Craig M.T."/>
            <person name="Dupont C.L."/>
            <person name="Bryant D.A."/>
            <person name="Casamayor E.O."/>
        </authorList>
    </citation>
    <scope>NUCLEOTIDE SEQUENCE [LARGE SCALE GENOMIC DNA]</scope>
    <source>
        <strain evidence="1">CIII</strain>
    </source>
</reference>
<protein>
    <submittedName>
        <fullName evidence="1">Uncharacterized protein</fullName>
    </submittedName>
</protein>